<evidence type="ECO:0000256" key="2">
    <source>
        <dbReference type="ARBA" id="ARBA00004123"/>
    </source>
</evidence>
<dbReference type="SUPFAM" id="SSF54928">
    <property type="entry name" value="RNA-binding domain, RBD"/>
    <property type="match status" value="1"/>
</dbReference>
<comment type="caution">
    <text evidence="9">The sequence shown here is derived from an EMBL/GenBank/DDBJ whole genome shotgun (WGS) entry which is preliminary data.</text>
</comment>
<keyword evidence="4" id="KW-0539">Nucleus</keyword>
<dbReference type="PANTHER" id="PTHR22792">
    <property type="entry name" value="LUPUS LA PROTEIN-RELATED"/>
    <property type="match status" value="1"/>
</dbReference>
<dbReference type="InterPro" id="IPR035979">
    <property type="entry name" value="RBD_domain_sf"/>
</dbReference>
<dbReference type="Gene3D" id="3.30.70.330">
    <property type="match status" value="1"/>
</dbReference>
<dbReference type="SUPFAM" id="SSF46785">
    <property type="entry name" value="Winged helix' DNA-binding domain"/>
    <property type="match status" value="1"/>
</dbReference>
<feature type="non-terminal residue" evidence="9">
    <location>
        <position position="356"/>
    </location>
</feature>
<dbReference type="AlphaFoldDB" id="A0A1Q3CQF9"/>
<dbReference type="Gene3D" id="1.10.10.10">
    <property type="entry name" value="Winged helix-like DNA-binding domain superfamily/Winged helix DNA-binding domain"/>
    <property type="match status" value="1"/>
</dbReference>
<dbReference type="FunFam" id="1.10.10.10:FF:000158">
    <property type="entry name" value="La ribonucleoprotein domain family member 7"/>
    <property type="match status" value="1"/>
</dbReference>
<dbReference type="InterPro" id="IPR006630">
    <property type="entry name" value="La_HTH"/>
</dbReference>
<dbReference type="CDD" id="cd08033">
    <property type="entry name" value="LARP_6"/>
    <property type="match status" value="1"/>
</dbReference>
<dbReference type="InterPro" id="IPR036388">
    <property type="entry name" value="WH-like_DNA-bd_sf"/>
</dbReference>
<dbReference type="GO" id="GO:0003729">
    <property type="term" value="F:mRNA binding"/>
    <property type="evidence" value="ECO:0007669"/>
    <property type="project" value="TreeGrafter"/>
</dbReference>
<comment type="function">
    <text evidence="1">Transcriptional regulator.</text>
</comment>
<dbReference type="InterPro" id="IPR036390">
    <property type="entry name" value="WH_DNA-bd_sf"/>
</dbReference>
<evidence type="ECO:0000313" key="10">
    <source>
        <dbReference type="Proteomes" id="UP000187406"/>
    </source>
</evidence>
<feature type="region of interest" description="Disordered" evidence="6">
    <location>
        <begin position="1"/>
        <end position="43"/>
    </location>
</feature>
<feature type="compositionally biased region" description="Basic residues" evidence="6">
    <location>
        <begin position="295"/>
        <end position="307"/>
    </location>
</feature>
<dbReference type="InterPro" id="IPR002344">
    <property type="entry name" value="Lupus_La"/>
</dbReference>
<accession>A0A1Q3CQF9</accession>
<feature type="compositionally biased region" description="Polar residues" evidence="6">
    <location>
        <begin position="254"/>
        <end position="263"/>
    </location>
</feature>
<protein>
    <submittedName>
        <fullName evidence="9">RRM_1 domain-containing protein/La domain-containing protein</fullName>
    </submittedName>
</protein>
<dbReference type="Pfam" id="PF05383">
    <property type="entry name" value="La"/>
    <property type="match status" value="1"/>
</dbReference>
<evidence type="ECO:0000256" key="6">
    <source>
        <dbReference type="SAM" id="MobiDB-lite"/>
    </source>
</evidence>
<keyword evidence="3 5" id="KW-0694">RNA-binding</keyword>
<evidence type="ECO:0000259" key="7">
    <source>
        <dbReference type="PROSITE" id="PS50102"/>
    </source>
</evidence>
<dbReference type="PANTHER" id="PTHR22792:SF159">
    <property type="entry name" value="LA-RELATED PROTEIN 1B-RELATED"/>
    <property type="match status" value="1"/>
</dbReference>
<comment type="subcellular location">
    <subcellularLocation>
        <location evidence="2">Nucleus</location>
    </subcellularLocation>
</comment>
<organism evidence="9 10">
    <name type="scientific">Cephalotus follicularis</name>
    <name type="common">Albany pitcher plant</name>
    <dbReference type="NCBI Taxonomy" id="3775"/>
    <lineage>
        <taxon>Eukaryota</taxon>
        <taxon>Viridiplantae</taxon>
        <taxon>Streptophyta</taxon>
        <taxon>Embryophyta</taxon>
        <taxon>Tracheophyta</taxon>
        <taxon>Spermatophyta</taxon>
        <taxon>Magnoliopsida</taxon>
        <taxon>eudicotyledons</taxon>
        <taxon>Gunneridae</taxon>
        <taxon>Pentapetalae</taxon>
        <taxon>rosids</taxon>
        <taxon>fabids</taxon>
        <taxon>Oxalidales</taxon>
        <taxon>Cephalotaceae</taxon>
        <taxon>Cephalotus</taxon>
    </lineage>
</organism>
<dbReference type="Pfam" id="PF00076">
    <property type="entry name" value="RRM_1"/>
    <property type="match status" value="1"/>
</dbReference>
<dbReference type="STRING" id="3775.A0A1Q3CQF9"/>
<sequence length="356" mass="39345">MDGEEGPTASTVSDFGPPNDPPIGSPELDGLPSDGDHDLDKDHSLASGTTALLTDNLKHKIMKQVEYYFSDENLPSDKYLMTLIKKDKEGFVPISIIASFRKIKKLTRDNSSIVAALKESSLLGMSSNGKKVKRLNPPPSIEVRDPKLFTVLVENLPEDHSVENIQRIFGEAGKIRNICIHDPHTVEESKGVNKAEILTSIEYDTVEAAEKAVATLNDEQDWRNGMRVKLLKLMVKYGKSRKVWRASDSEKNSISRASDQTGGEQKENSSLIEHHKDIPDGEHDGDHVSKEKNGQRPRNRGQPRRQRYCGTNTGQGHGTTSAHAMEPSKPPPGPRMPDGTRGFTMGRGRPPISNQN</sequence>
<evidence type="ECO:0000313" key="9">
    <source>
        <dbReference type="EMBL" id="GAV82323.1"/>
    </source>
</evidence>
<dbReference type="GO" id="GO:0006396">
    <property type="term" value="P:RNA processing"/>
    <property type="evidence" value="ECO:0007669"/>
    <property type="project" value="InterPro"/>
</dbReference>
<dbReference type="InterPro" id="IPR045180">
    <property type="entry name" value="La_dom_prot"/>
</dbReference>
<dbReference type="PRINTS" id="PR00302">
    <property type="entry name" value="LUPUSLA"/>
</dbReference>
<evidence type="ECO:0000256" key="4">
    <source>
        <dbReference type="ARBA" id="ARBA00023242"/>
    </source>
</evidence>
<feature type="domain" description="RRM" evidence="7">
    <location>
        <begin position="149"/>
        <end position="240"/>
    </location>
</feature>
<dbReference type="InParanoid" id="A0A1Q3CQF9"/>
<evidence type="ECO:0000259" key="8">
    <source>
        <dbReference type="PROSITE" id="PS50961"/>
    </source>
</evidence>
<dbReference type="Proteomes" id="UP000187406">
    <property type="component" value="Unassembled WGS sequence"/>
</dbReference>
<dbReference type="GO" id="GO:1990904">
    <property type="term" value="C:ribonucleoprotein complex"/>
    <property type="evidence" value="ECO:0007669"/>
    <property type="project" value="InterPro"/>
</dbReference>
<dbReference type="InterPro" id="IPR012677">
    <property type="entry name" value="Nucleotide-bd_a/b_plait_sf"/>
</dbReference>
<dbReference type="PROSITE" id="PS50961">
    <property type="entry name" value="HTH_LA"/>
    <property type="match status" value="1"/>
</dbReference>
<dbReference type="OrthoDB" id="435402at2759"/>
<proteinExistence type="predicted"/>
<evidence type="ECO:0000256" key="5">
    <source>
        <dbReference type="PROSITE-ProRule" id="PRU00332"/>
    </source>
</evidence>
<evidence type="ECO:0000256" key="1">
    <source>
        <dbReference type="ARBA" id="ARBA00002339"/>
    </source>
</evidence>
<dbReference type="InterPro" id="IPR000504">
    <property type="entry name" value="RRM_dom"/>
</dbReference>
<gene>
    <name evidence="9" type="ORF">CFOL_v3_25775</name>
</gene>
<dbReference type="EMBL" id="BDDD01002607">
    <property type="protein sequence ID" value="GAV82323.1"/>
    <property type="molecule type" value="Genomic_DNA"/>
</dbReference>
<dbReference type="SMART" id="SM00715">
    <property type="entry name" value="LA"/>
    <property type="match status" value="1"/>
</dbReference>
<dbReference type="GO" id="GO:0005634">
    <property type="term" value="C:nucleus"/>
    <property type="evidence" value="ECO:0007669"/>
    <property type="project" value="UniProtKB-SubCell"/>
</dbReference>
<reference evidence="10" key="1">
    <citation type="submission" date="2016-04" db="EMBL/GenBank/DDBJ databases">
        <title>Cephalotus genome sequencing.</title>
        <authorList>
            <person name="Fukushima K."/>
            <person name="Hasebe M."/>
            <person name="Fang X."/>
        </authorList>
    </citation>
    <scope>NUCLEOTIDE SEQUENCE [LARGE SCALE GENOMIC DNA]</scope>
    <source>
        <strain evidence="10">cv. St1</strain>
    </source>
</reference>
<feature type="compositionally biased region" description="Basic and acidic residues" evidence="6">
    <location>
        <begin position="264"/>
        <end position="294"/>
    </location>
</feature>
<dbReference type="FunCoup" id="A0A1Q3CQF9">
    <property type="interactions" value="663"/>
</dbReference>
<feature type="compositionally biased region" description="Polar residues" evidence="6">
    <location>
        <begin position="309"/>
        <end position="322"/>
    </location>
</feature>
<name>A0A1Q3CQF9_CEPFO</name>
<keyword evidence="10" id="KW-1185">Reference proteome</keyword>
<feature type="domain" description="HTH La-type RNA-binding" evidence="8">
    <location>
        <begin position="51"/>
        <end position="142"/>
    </location>
</feature>
<feature type="compositionally biased region" description="Basic and acidic residues" evidence="6">
    <location>
        <begin position="34"/>
        <end position="43"/>
    </location>
</feature>
<evidence type="ECO:0000256" key="3">
    <source>
        <dbReference type="ARBA" id="ARBA00022884"/>
    </source>
</evidence>
<feature type="region of interest" description="Disordered" evidence="6">
    <location>
        <begin position="242"/>
        <end position="356"/>
    </location>
</feature>
<dbReference type="PROSITE" id="PS50102">
    <property type="entry name" value="RRM"/>
    <property type="match status" value="1"/>
</dbReference>